<dbReference type="Proteomes" id="UP000696573">
    <property type="component" value="Unassembled WGS sequence"/>
</dbReference>
<dbReference type="EMBL" id="CABFNQ020000451">
    <property type="protein sequence ID" value="CAH0015644.1"/>
    <property type="molecule type" value="Genomic_DNA"/>
</dbReference>
<sequence length="286" mass="30924">MSSTIYDSADFHGKFTAANVTSDSTQYDHAYILLLQVKLSEAGSESGIPGNSISLIVRLVSLVSTQGQGINLTAQCAIFCGLKRPDLISAYFHELTQGETDESKLKIYFHMRESMNVVWPFVGLPNVISACYGLFDELRKLGLEPPAEVKRPGLGEMDWVKIGDQNRRAIYKGSNNIDGIAMLEKYFPTLSGAVVQGYLQYGAGEPDSLPQTELLVAAAITASGVRRQSRTHCQSALGLGCTVEKVQAVVDVAAALANWNKTPLGSDFDINALSAETAANVEKRKT</sequence>
<protein>
    <recommendedName>
        <fullName evidence="1">Carboxymuconolactone decarboxylase-like domain-containing protein</fullName>
    </recommendedName>
</protein>
<dbReference type="SUPFAM" id="SSF69118">
    <property type="entry name" value="AhpD-like"/>
    <property type="match status" value="1"/>
</dbReference>
<dbReference type="GO" id="GO:0051920">
    <property type="term" value="F:peroxiredoxin activity"/>
    <property type="evidence" value="ECO:0007669"/>
    <property type="project" value="InterPro"/>
</dbReference>
<gene>
    <name evidence="2" type="ORF">CRHIZ90672A_00007835</name>
</gene>
<evidence type="ECO:0000313" key="3">
    <source>
        <dbReference type="Proteomes" id="UP000696573"/>
    </source>
</evidence>
<evidence type="ECO:0000313" key="2">
    <source>
        <dbReference type="EMBL" id="CAH0015644.1"/>
    </source>
</evidence>
<dbReference type="InterPro" id="IPR003779">
    <property type="entry name" value="CMD-like"/>
</dbReference>
<comment type="caution">
    <text evidence="2">The sequence shown here is derived from an EMBL/GenBank/DDBJ whole genome shotgun (WGS) entry which is preliminary data.</text>
</comment>
<feature type="domain" description="Carboxymuconolactone decarboxylase-like" evidence="1">
    <location>
        <begin position="210"/>
        <end position="261"/>
    </location>
</feature>
<organism evidence="2 3">
    <name type="scientific">Clonostachys rhizophaga</name>
    <dbReference type="NCBI Taxonomy" id="160324"/>
    <lineage>
        <taxon>Eukaryota</taxon>
        <taxon>Fungi</taxon>
        <taxon>Dikarya</taxon>
        <taxon>Ascomycota</taxon>
        <taxon>Pezizomycotina</taxon>
        <taxon>Sordariomycetes</taxon>
        <taxon>Hypocreomycetidae</taxon>
        <taxon>Hypocreales</taxon>
        <taxon>Bionectriaceae</taxon>
        <taxon>Clonostachys</taxon>
    </lineage>
</organism>
<accession>A0A9N9UZ71</accession>
<keyword evidence="3" id="KW-1185">Reference proteome</keyword>
<dbReference type="Gene3D" id="1.20.1290.10">
    <property type="entry name" value="AhpD-like"/>
    <property type="match status" value="1"/>
</dbReference>
<evidence type="ECO:0000259" key="1">
    <source>
        <dbReference type="Pfam" id="PF02627"/>
    </source>
</evidence>
<dbReference type="Pfam" id="PF02627">
    <property type="entry name" value="CMD"/>
    <property type="match status" value="1"/>
</dbReference>
<dbReference type="AlphaFoldDB" id="A0A9N9UZ71"/>
<name>A0A9N9UZ71_9HYPO</name>
<dbReference type="InterPro" id="IPR029032">
    <property type="entry name" value="AhpD-like"/>
</dbReference>
<reference evidence="2" key="1">
    <citation type="submission" date="2021-10" db="EMBL/GenBank/DDBJ databases">
        <authorList>
            <person name="Piombo E."/>
        </authorList>
    </citation>
    <scope>NUCLEOTIDE SEQUENCE</scope>
</reference>
<proteinExistence type="predicted"/>
<dbReference type="OrthoDB" id="3707757at2759"/>